<dbReference type="SMART" id="SM00338">
    <property type="entry name" value="BRLZ"/>
    <property type="match status" value="1"/>
</dbReference>
<organism evidence="10 11">
    <name type="scientific">Claviceps africana</name>
    <dbReference type="NCBI Taxonomy" id="83212"/>
    <lineage>
        <taxon>Eukaryota</taxon>
        <taxon>Fungi</taxon>
        <taxon>Dikarya</taxon>
        <taxon>Ascomycota</taxon>
        <taxon>Pezizomycotina</taxon>
        <taxon>Sordariomycetes</taxon>
        <taxon>Hypocreomycetidae</taxon>
        <taxon>Hypocreales</taxon>
        <taxon>Clavicipitaceae</taxon>
        <taxon>Claviceps</taxon>
    </lineage>
</organism>
<evidence type="ECO:0000256" key="2">
    <source>
        <dbReference type="ARBA" id="ARBA00007163"/>
    </source>
</evidence>
<dbReference type="PANTHER" id="PTHR47416">
    <property type="entry name" value="BASIC-LEUCINE ZIPPER TRANSCRIPTION FACTOR F-RELATED"/>
    <property type="match status" value="1"/>
</dbReference>
<evidence type="ECO:0000256" key="5">
    <source>
        <dbReference type="ARBA" id="ARBA00023163"/>
    </source>
</evidence>
<feature type="non-terminal residue" evidence="10">
    <location>
        <position position="364"/>
    </location>
</feature>
<sequence length="364" mass="40498">MASQFCMQPFYRSTPLTVDTHHAPQKYPDEDDKSRMLDDNPMEPSVSAGASAVDSGLELSPAMANSRRDSFAMGGGLFSPKPEEWPSVDMQSVPSNPFADQHGGHHGSSHNPFMRLDPTRRHVFPPPGHPWDMSGGAGSTQTAMQQFNQVQGAFDAGAVMFQRPVPGPFGNAGNPGNPGNPGNMFGPLSGGEQAMPASPPKQWMVSPQTMGKKMQPSSPMIPSHNDLRKGDGVRKRNARLNIPSERNLTNIDSLISQARDDQEIRELKQQKRLLRNRQAALDSRQRKKLHTERLEDEKKQYTAVITDLEEELAALKHKLDVLMQEKNSMVGYMERMTLEKEDMIRTHTVETGDLRKKVNVLTDH</sequence>
<feature type="domain" description="BZIP" evidence="9">
    <location>
        <begin position="266"/>
        <end position="329"/>
    </location>
</feature>
<comment type="caution">
    <text evidence="10">The sequence shown here is derived from an EMBL/GenBank/DDBJ whole genome shotgun (WGS) entry which is preliminary data.</text>
</comment>
<feature type="compositionally biased region" description="Polar residues" evidence="8">
    <location>
        <begin position="205"/>
        <end position="220"/>
    </location>
</feature>
<dbReference type="Gene3D" id="1.20.5.170">
    <property type="match status" value="1"/>
</dbReference>
<feature type="region of interest" description="Disordered" evidence="8">
    <location>
        <begin position="169"/>
        <end position="231"/>
    </location>
</feature>
<keyword evidence="7" id="KW-0175">Coiled coil</keyword>
<evidence type="ECO:0000256" key="8">
    <source>
        <dbReference type="SAM" id="MobiDB-lite"/>
    </source>
</evidence>
<dbReference type="GO" id="GO:0003677">
    <property type="term" value="F:DNA binding"/>
    <property type="evidence" value="ECO:0007669"/>
    <property type="project" value="UniProtKB-KW"/>
</dbReference>
<keyword evidence="6" id="KW-0539">Nucleus</keyword>
<dbReference type="OrthoDB" id="644067at2759"/>
<dbReference type="Proteomes" id="UP000811619">
    <property type="component" value="Unassembled WGS sequence"/>
</dbReference>
<evidence type="ECO:0000313" key="10">
    <source>
        <dbReference type="EMBL" id="KAG5927089.1"/>
    </source>
</evidence>
<dbReference type="InterPro" id="IPR046347">
    <property type="entry name" value="bZIP_sf"/>
</dbReference>
<dbReference type="PROSITE" id="PS50217">
    <property type="entry name" value="BZIP"/>
    <property type="match status" value="1"/>
</dbReference>
<evidence type="ECO:0000313" key="11">
    <source>
        <dbReference type="Proteomes" id="UP000811619"/>
    </source>
</evidence>
<feature type="compositionally biased region" description="Low complexity" evidence="8">
    <location>
        <begin position="169"/>
        <end position="187"/>
    </location>
</feature>
<dbReference type="EMBL" id="SRPY01000208">
    <property type="protein sequence ID" value="KAG5927089.1"/>
    <property type="molecule type" value="Genomic_DNA"/>
</dbReference>
<dbReference type="GO" id="GO:0005634">
    <property type="term" value="C:nucleus"/>
    <property type="evidence" value="ECO:0007669"/>
    <property type="project" value="UniProtKB-SubCell"/>
</dbReference>
<dbReference type="SUPFAM" id="SSF57959">
    <property type="entry name" value="Leucine zipper domain"/>
    <property type="match status" value="1"/>
</dbReference>
<keyword evidence="3" id="KW-0805">Transcription regulation</keyword>
<feature type="coiled-coil region" evidence="7">
    <location>
        <begin position="257"/>
        <end position="325"/>
    </location>
</feature>
<dbReference type="PANTHER" id="PTHR47416:SF8">
    <property type="entry name" value="BASIC-LEUCINE ZIPPER TRANSCRIPTION FACTOR E-RELATED"/>
    <property type="match status" value="1"/>
</dbReference>
<protein>
    <recommendedName>
        <fullName evidence="9">BZIP domain-containing protein</fullName>
    </recommendedName>
</protein>
<reference evidence="10" key="1">
    <citation type="journal article" date="2020" name="bioRxiv">
        <title>Whole genome comparisons of ergot fungi reveals the divergence and evolution of species within the genus Claviceps are the result of varying mechanisms driving genome evolution and host range expansion.</title>
        <authorList>
            <person name="Wyka S.A."/>
            <person name="Mondo S.J."/>
            <person name="Liu M."/>
            <person name="Dettman J."/>
            <person name="Nalam V."/>
            <person name="Broders K.D."/>
        </authorList>
    </citation>
    <scope>NUCLEOTIDE SEQUENCE</scope>
    <source>
        <strain evidence="10">CCC 489</strain>
    </source>
</reference>
<evidence type="ECO:0000256" key="6">
    <source>
        <dbReference type="ARBA" id="ARBA00023242"/>
    </source>
</evidence>
<keyword evidence="4" id="KW-0238">DNA-binding</keyword>
<evidence type="ECO:0000256" key="7">
    <source>
        <dbReference type="SAM" id="Coils"/>
    </source>
</evidence>
<dbReference type="InterPro" id="IPR004827">
    <property type="entry name" value="bZIP"/>
</dbReference>
<evidence type="ECO:0000256" key="1">
    <source>
        <dbReference type="ARBA" id="ARBA00004123"/>
    </source>
</evidence>
<comment type="similarity">
    <text evidence="2">Belongs to the bZIP family.</text>
</comment>
<evidence type="ECO:0000259" key="9">
    <source>
        <dbReference type="PROSITE" id="PS50217"/>
    </source>
</evidence>
<dbReference type="Pfam" id="PF00170">
    <property type="entry name" value="bZIP_1"/>
    <property type="match status" value="1"/>
</dbReference>
<evidence type="ECO:0000256" key="4">
    <source>
        <dbReference type="ARBA" id="ARBA00023125"/>
    </source>
</evidence>
<dbReference type="GO" id="GO:0003700">
    <property type="term" value="F:DNA-binding transcription factor activity"/>
    <property type="evidence" value="ECO:0007669"/>
    <property type="project" value="InterPro"/>
</dbReference>
<proteinExistence type="inferred from homology"/>
<comment type="subcellular location">
    <subcellularLocation>
        <location evidence="1">Nucleus</location>
    </subcellularLocation>
</comment>
<dbReference type="CDD" id="cd14686">
    <property type="entry name" value="bZIP"/>
    <property type="match status" value="1"/>
</dbReference>
<keyword evidence="5" id="KW-0804">Transcription</keyword>
<gene>
    <name evidence="10" type="ORF">E4U42_002600</name>
</gene>
<name>A0A8K0NM58_9HYPO</name>
<dbReference type="AlphaFoldDB" id="A0A8K0NM58"/>
<feature type="compositionally biased region" description="Low complexity" evidence="8">
    <location>
        <begin position="45"/>
        <end position="54"/>
    </location>
</feature>
<keyword evidence="11" id="KW-1185">Reference proteome</keyword>
<evidence type="ECO:0000256" key="3">
    <source>
        <dbReference type="ARBA" id="ARBA00023015"/>
    </source>
</evidence>
<feature type="region of interest" description="Disordered" evidence="8">
    <location>
        <begin position="71"/>
        <end position="111"/>
    </location>
</feature>
<accession>A0A8K0NM58</accession>
<feature type="region of interest" description="Disordered" evidence="8">
    <location>
        <begin position="17"/>
        <end position="54"/>
    </location>
</feature>